<evidence type="ECO:0000313" key="1">
    <source>
        <dbReference type="EMBL" id="MET3658328.1"/>
    </source>
</evidence>
<reference evidence="1 2" key="1">
    <citation type="submission" date="2024-06" db="EMBL/GenBank/DDBJ databases">
        <title>Sorghum-associated microbial communities from plants grown in Nebraska, USA.</title>
        <authorList>
            <person name="Schachtman D."/>
        </authorList>
    </citation>
    <scope>NUCLEOTIDE SEQUENCE [LARGE SCALE GENOMIC DNA]</scope>
    <source>
        <strain evidence="1 2">1288</strain>
    </source>
</reference>
<gene>
    <name evidence="1" type="ORF">ABIC55_003445</name>
</gene>
<evidence type="ECO:0000313" key="2">
    <source>
        <dbReference type="Proteomes" id="UP001549104"/>
    </source>
</evidence>
<dbReference type="Proteomes" id="UP001549104">
    <property type="component" value="Unassembled WGS sequence"/>
</dbReference>
<dbReference type="RefSeq" id="WP_354313957.1">
    <property type="nucleotide sequence ID" value="NZ_JBEPME010000005.1"/>
</dbReference>
<proteinExistence type="predicted"/>
<dbReference type="EMBL" id="JBEPME010000005">
    <property type="protein sequence ID" value="MET3658328.1"/>
    <property type="molecule type" value="Genomic_DNA"/>
</dbReference>
<keyword evidence="2" id="KW-1185">Reference proteome</keyword>
<evidence type="ECO:0008006" key="3">
    <source>
        <dbReference type="Google" id="ProtNLM"/>
    </source>
</evidence>
<protein>
    <recommendedName>
        <fullName evidence="3">SHOCT domain-containing protein</fullName>
    </recommendedName>
</protein>
<sequence length="254" mass="28129">MAKEKQKVCPICEQKLTFLKSTLKDGIKVCAKHVVTEANLVLTETIEQSTVEEIKERIQLIKVAREDLQKEADNFTSSKQIGNFVAFDEVQQKWATLNSWSTFNYSDIVDFELLEDGESIATGGLGRALVGGALFGGVGAIVGGVTGKRKSKDVCSSLRLKVTINDMNNPVVYINFIETKTKKDGLTYKTIEGAAQECLSVFQLICDKQKDNKKETITPPITVADELLKFKGLLDLEAITQDEYDVKKKELLGL</sequence>
<organism evidence="1 2">
    <name type="scientific">Sporosarcina psychrophila</name>
    <name type="common">Bacillus psychrophilus</name>
    <dbReference type="NCBI Taxonomy" id="1476"/>
    <lineage>
        <taxon>Bacteria</taxon>
        <taxon>Bacillati</taxon>
        <taxon>Bacillota</taxon>
        <taxon>Bacilli</taxon>
        <taxon>Bacillales</taxon>
        <taxon>Caryophanaceae</taxon>
        <taxon>Sporosarcina</taxon>
    </lineage>
</organism>
<comment type="caution">
    <text evidence="1">The sequence shown here is derived from an EMBL/GenBank/DDBJ whole genome shotgun (WGS) entry which is preliminary data.</text>
</comment>
<accession>A0ABV2KE39</accession>
<name>A0ABV2KE39_SPOPS</name>